<evidence type="ECO:0008006" key="3">
    <source>
        <dbReference type="Google" id="ProtNLM"/>
    </source>
</evidence>
<dbReference type="AlphaFoldDB" id="A0A1H9TLY1"/>
<dbReference type="InterPro" id="IPR018708">
    <property type="entry name" value="DUF2225"/>
</dbReference>
<dbReference type="Proteomes" id="UP000199318">
    <property type="component" value="Unassembled WGS sequence"/>
</dbReference>
<dbReference type="OrthoDB" id="9780343at2"/>
<protein>
    <recommendedName>
        <fullName evidence="3">DUF2225 domain-containing protein</fullName>
    </recommendedName>
</protein>
<proteinExistence type="predicted"/>
<dbReference type="Pfam" id="PF09986">
    <property type="entry name" value="DUF2225"/>
    <property type="match status" value="1"/>
</dbReference>
<sequence>MGVSIPYFYRIDCTCTICHSAFSSQKLRSRYIRLKESHADFYKEYKDPLLNPLLYEVYVCPACGFSFTDQFDEVKDAECITSFKDKISANWGRRDFSAERSYEDASDAYKLALVASELTEQPYVVRGAVCMRLVWISRFLNNQREEARFRRQMLEHYKRSYLNGDFRDKGMSELVLLLLLGEYNRQEANFTDAQRYFSNVIEHKDRHLEPKIVEAVRNQWYELRSEQKTGR</sequence>
<name>A0A1H9TLY1_9BACI</name>
<accession>A0A1H9TLY1</accession>
<keyword evidence="2" id="KW-1185">Reference proteome</keyword>
<dbReference type="STRING" id="1464123.SAMN05444126_11074"/>
<comment type="caution">
    <text evidence="1">The sequence shown here is derived from an EMBL/GenBank/DDBJ whole genome shotgun (WGS) entry which is preliminary data.</text>
</comment>
<dbReference type="EMBL" id="FOGV01000010">
    <property type="protein sequence ID" value="SER98037.1"/>
    <property type="molecule type" value="Genomic_DNA"/>
</dbReference>
<gene>
    <name evidence="1" type="ORF">SAMN05444126_11074</name>
</gene>
<reference evidence="2" key="1">
    <citation type="submission" date="2016-10" db="EMBL/GenBank/DDBJ databases">
        <authorList>
            <person name="de Groot N.N."/>
        </authorList>
    </citation>
    <scope>NUCLEOTIDE SEQUENCE [LARGE SCALE GENOMIC DNA]</scope>
    <source>
        <strain evidence="2">10nlg</strain>
    </source>
</reference>
<evidence type="ECO:0000313" key="1">
    <source>
        <dbReference type="EMBL" id="SER98037.1"/>
    </source>
</evidence>
<dbReference type="RefSeq" id="WP_093072776.1">
    <property type="nucleotide sequence ID" value="NZ_FOGV01000010.1"/>
</dbReference>
<evidence type="ECO:0000313" key="2">
    <source>
        <dbReference type="Proteomes" id="UP000199318"/>
    </source>
</evidence>
<organism evidence="1 2">
    <name type="scientific">Salisediminibacterium halotolerans</name>
    <dbReference type="NCBI Taxonomy" id="517425"/>
    <lineage>
        <taxon>Bacteria</taxon>
        <taxon>Bacillati</taxon>
        <taxon>Bacillota</taxon>
        <taxon>Bacilli</taxon>
        <taxon>Bacillales</taxon>
        <taxon>Bacillaceae</taxon>
        <taxon>Salisediminibacterium</taxon>
    </lineage>
</organism>